<dbReference type="OrthoDB" id="836926at2"/>
<evidence type="ECO:0008006" key="3">
    <source>
        <dbReference type="Google" id="ProtNLM"/>
    </source>
</evidence>
<gene>
    <name evidence="1" type="ORF">EWM59_22535</name>
</gene>
<reference evidence="1 2" key="1">
    <citation type="submission" date="2019-02" db="EMBL/GenBank/DDBJ databases">
        <title>Bacterial novel species Emticicia sp. 17J42-9 isolated from soil.</title>
        <authorList>
            <person name="Jung H.-Y."/>
        </authorList>
    </citation>
    <scope>NUCLEOTIDE SEQUENCE [LARGE SCALE GENOMIC DNA]</scope>
    <source>
        <strain evidence="1 2">17J42-9</strain>
    </source>
</reference>
<dbReference type="PROSITE" id="PS51257">
    <property type="entry name" value="PROKAR_LIPOPROTEIN"/>
    <property type="match status" value="1"/>
</dbReference>
<accession>A0A4Q5LUK3</accession>
<protein>
    <recommendedName>
        <fullName evidence="3">Lipoprotein</fullName>
    </recommendedName>
</protein>
<sequence>MKKHLFIISSLLLASCSVIRPTPKTALVDGLYLQKKNGVTKKVYVDVEDDVLRTHTIRLINQRLVIDSLSISDFYPEHIKEKSREKSFFSKQSFDIDFLTIPLKYRFARLDVPAQLNTNLNGAVYLGYRIDKYVVGYKPDFLNLSFRNITHYGFSFGVFNGLGNTAMTPTNTFNRINQEYDGVVWNKGLAGILAINNFTVGLSLGIDNLLDKNKKVWIYESKPWVGIAFGLNLN</sequence>
<name>A0A4Q5LUK3_9BACT</name>
<comment type="caution">
    <text evidence="1">The sequence shown here is derived from an EMBL/GenBank/DDBJ whole genome shotgun (WGS) entry which is preliminary data.</text>
</comment>
<proteinExistence type="predicted"/>
<evidence type="ECO:0000313" key="1">
    <source>
        <dbReference type="EMBL" id="RYU93358.1"/>
    </source>
</evidence>
<keyword evidence="2" id="KW-1185">Reference proteome</keyword>
<dbReference type="EMBL" id="SEWF01000047">
    <property type="protein sequence ID" value="RYU93358.1"/>
    <property type="molecule type" value="Genomic_DNA"/>
</dbReference>
<organism evidence="1 2">
    <name type="scientific">Emticicia agri</name>
    <dbReference type="NCBI Taxonomy" id="2492393"/>
    <lineage>
        <taxon>Bacteria</taxon>
        <taxon>Pseudomonadati</taxon>
        <taxon>Bacteroidota</taxon>
        <taxon>Cytophagia</taxon>
        <taxon>Cytophagales</taxon>
        <taxon>Leadbetterellaceae</taxon>
        <taxon>Emticicia</taxon>
    </lineage>
</organism>
<dbReference type="AlphaFoldDB" id="A0A4Q5LUK3"/>
<evidence type="ECO:0000313" key="2">
    <source>
        <dbReference type="Proteomes" id="UP000293162"/>
    </source>
</evidence>
<dbReference type="Proteomes" id="UP000293162">
    <property type="component" value="Unassembled WGS sequence"/>
</dbReference>
<dbReference type="RefSeq" id="WP_130023515.1">
    <property type="nucleotide sequence ID" value="NZ_SEWF01000047.1"/>
</dbReference>